<name>A0A830D8G1_9LAMI</name>
<evidence type="ECO:0000313" key="2">
    <source>
        <dbReference type="EMBL" id="GFQ04855.1"/>
    </source>
</evidence>
<proteinExistence type="predicted"/>
<dbReference type="InterPro" id="IPR018289">
    <property type="entry name" value="MULE_transposase_dom"/>
</dbReference>
<comment type="caution">
    <text evidence="2">The sequence shown here is derived from an EMBL/GenBank/DDBJ whole genome shotgun (WGS) entry which is preliminary data.</text>
</comment>
<dbReference type="EMBL" id="BMAC01000981">
    <property type="protein sequence ID" value="GFQ04855.1"/>
    <property type="molecule type" value="Genomic_DNA"/>
</dbReference>
<sequence>MDIDEREMLLNMLWVYPRARVAYQDVHDVVCYGPTYLINKYNMPLCMISGISPHHQFILLGCCFIEHESMSSLKWIFKNQIEAMDEIQPTCIITDQVNYIRNVLRDVMPLVIHLWCLCHIMRK</sequence>
<reference evidence="2" key="1">
    <citation type="submission" date="2020-07" db="EMBL/GenBank/DDBJ databases">
        <title>Ethylene signaling mediates host invasion by parasitic plants.</title>
        <authorList>
            <person name="Yoshida S."/>
        </authorList>
    </citation>
    <scope>NUCLEOTIDE SEQUENCE</scope>
    <source>
        <strain evidence="2">Okayama</strain>
    </source>
</reference>
<dbReference type="Proteomes" id="UP000653305">
    <property type="component" value="Unassembled WGS sequence"/>
</dbReference>
<dbReference type="PANTHER" id="PTHR47718">
    <property type="entry name" value="OS01G0519700 PROTEIN"/>
    <property type="match status" value="1"/>
</dbReference>
<dbReference type="Pfam" id="PF10551">
    <property type="entry name" value="MULE"/>
    <property type="match status" value="1"/>
</dbReference>
<evidence type="ECO:0000259" key="1">
    <source>
        <dbReference type="Pfam" id="PF10551"/>
    </source>
</evidence>
<organism evidence="2 3">
    <name type="scientific">Phtheirospermum japonicum</name>
    <dbReference type="NCBI Taxonomy" id="374723"/>
    <lineage>
        <taxon>Eukaryota</taxon>
        <taxon>Viridiplantae</taxon>
        <taxon>Streptophyta</taxon>
        <taxon>Embryophyta</taxon>
        <taxon>Tracheophyta</taxon>
        <taxon>Spermatophyta</taxon>
        <taxon>Magnoliopsida</taxon>
        <taxon>eudicotyledons</taxon>
        <taxon>Gunneridae</taxon>
        <taxon>Pentapetalae</taxon>
        <taxon>asterids</taxon>
        <taxon>lamiids</taxon>
        <taxon>Lamiales</taxon>
        <taxon>Orobanchaceae</taxon>
        <taxon>Orobanchaceae incertae sedis</taxon>
        <taxon>Phtheirospermum</taxon>
    </lineage>
</organism>
<feature type="domain" description="MULE transposase" evidence="1">
    <location>
        <begin position="30"/>
        <end position="122"/>
    </location>
</feature>
<protein>
    <submittedName>
        <fullName evidence="2">Protein far-red impaired response 1</fullName>
    </submittedName>
</protein>
<dbReference type="AlphaFoldDB" id="A0A830D8G1"/>
<dbReference type="OrthoDB" id="1426481at2759"/>
<gene>
    <name evidence="2" type="ORF">PHJA_002629600</name>
</gene>
<dbReference type="PANTHER" id="PTHR47718:SF17">
    <property type="entry name" value="PROTEIN FAR1-RELATED SEQUENCE 5-LIKE"/>
    <property type="match status" value="1"/>
</dbReference>
<accession>A0A830D8G1</accession>
<evidence type="ECO:0000313" key="3">
    <source>
        <dbReference type="Proteomes" id="UP000653305"/>
    </source>
</evidence>
<keyword evidence="3" id="KW-1185">Reference proteome</keyword>